<organism evidence="1">
    <name type="scientific">marine sediment metagenome</name>
    <dbReference type="NCBI Taxonomy" id="412755"/>
    <lineage>
        <taxon>unclassified sequences</taxon>
        <taxon>metagenomes</taxon>
        <taxon>ecological metagenomes</taxon>
    </lineage>
</organism>
<accession>A0A0F8YGJ4</accession>
<name>A0A0F8YGJ4_9ZZZZ</name>
<dbReference type="AlphaFoldDB" id="A0A0F8YGJ4"/>
<proteinExistence type="predicted"/>
<comment type="caution">
    <text evidence="1">The sequence shown here is derived from an EMBL/GenBank/DDBJ whole genome shotgun (WGS) entry which is preliminary data.</text>
</comment>
<protein>
    <submittedName>
        <fullName evidence="1">Uncharacterized protein</fullName>
    </submittedName>
</protein>
<reference evidence="1" key="1">
    <citation type="journal article" date="2015" name="Nature">
        <title>Complex archaea that bridge the gap between prokaryotes and eukaryotes.</title>
        <authorList>
            <person name="Spang A."/>
            <person name="Saw J.H."/>
            <person name="Jorgensen S.L."/>
            <person name="Zaremba-Niedzwiedzka K."/>
            <person name="Martijn J."/>
            <person name="Lind A.E."/>
            <person name="van Eijk R."/>
            <person name="Schleper C."/>
            <person name="Guy L."/>
            <person name="Ettema T.J."/>
        </authorList>
    </citation>
    <scope>NUCLEOTIDE SEQUENCE</scope>
</reference>
<sequence>MKPWKVTVSNKIEPEIQKKFKRLLRPVLSVAGRPEKCRFCETMTTWTINNQHVCPACHVKYEFLKSWRIPDKCEVCAGQGEWCTDNGGHSLCYLHRNAWHRWKIPELDFIDHAKQKEEWLQAWEEGWAKFISFTKERYEKYAGGLKR</sequence>
<evidence type="ECO:0000313" key="1">
    <source>
        <dbReference type="EMBL" id="KKK53294.1"/>
    </source>
</evidence>
<dbReference type="EMBL" id="LAZR01066581">
    <property type="protein sequence ID" value="KKK53294.1"/>
    <property type="molecule type" value="Genomic_DNA"/>
</dbReference>
<gene>
    <name evidence="1" type="ORF">LCGC14_3096230</name>
</gene>